<evidence type="ECO:0000256" key="5">
    <source>
        <dbReference type="ARBA" id="ARBA00022448"/>
    </source>
</evidence>
<evidence type="ECO:0000256" key="7">
    <source>
        <dbReference type="ARBA" id="ARBA00022692"/>
    </source>
</evidence>
<name>A0A8C5MUY3_9ANUR</name>
<reference evidence="18" key="2">
    <citation type="submission" date="2025-09" db="UniProtKB">
        <authorList>
            <consortium name="Ensembl"/>
        </authorList>
    </citation>
    <scope>IDENTIFICATION</scope>
</reference>
<feature type="transmembrane region" description="Helical" evidence="17">
    <location>
        <begin position="92"/>
        <end position="112"/>
    </location>
</feature>
<evidence type="ECO:0000313" key="18">
    <source>
        <dbReference type="Ensembl" id="ENSLLEP00000018199.1"/>
    </source>
</evidence>
<evidence type="ECO:0000256" key="16">
    <source>
        <dbReference type="ARBA" id="ARBA00046528"/>
    </source>
</evidence>
<dbReference type="PANTHER" id="PTHR13327:SF0">
    <property type="entry name" value="NADH DEHYDROGENASE [UBIQUINONE] 1 BETA SUBCOMPLEX SUBUNIT 11, MITOCHONDRIAL"/>
    <property type="match status" value="1"/>
</dbReference>
<evidence type="ECO:0000256" key="8">
    <source>
        <dbReference type="ARBA" id="ARBA00022792"/>
    </source>
</evidence>
<evidence type="ECO:0000256" key="9">
    <source>
        <dbReference type="ARBA" id="ARBA00022946"/>
    </source>
</evidence>
<keyword evidence="12" id="KW-0496">Mitochondrion</keyword>
<comment type="subcellular location">
    <subcellularLocation>
        <location evidence="2">Mitochondrion inner membrane</location>
        <topology evidence="2">Single-pass membrane protein</topology>
    </subcellularLocation>
</comment>
<proteinExistence type="inferred from homology"/>
<dbReference type="Ensembl" id="ENSLLET00000018919.1">
    <property type="protein sequence ID" value="ENSLLEP00000018199.1"/>
    <property type="gene ID" value="ENSLLEG00000011577.1"/>
</dbReference>
<dbReference type="Proteomes" id="UP000694569">
    <property type="component" value="Unplaced"/>
</dbReference>
<comment type="subunit">
    <text evidence="16">Complex I is composed of 45 different subunits. Interacts with BCAP31.</text>
</comment>
<dbReference type="AlphaFoldDB" id="A0A8C5MUY3"/>
<evidence type="ECO:0000256" key="12">
    <source>
        <dbReference type="ARBA" id="ARBA00023128"/>
    </source>
</evidence>
<keyword evidence="8" id="KW-0999">Mitochondrion inner membrane</keyword>
<dbReference type="PANTHER" id="PTHR13327">
    <property type="entry name" value="NADH-UBIQUINONE OXIDOREDUCTASE ESSS SUBUNIT, MITOCHONDRIAL PRECURSOR"/>
    <property type="match status" value="1"/>
</dbReference>
<keyword evidence="6" id="KW-0679">Respiratory chain</keyword>
<comment type="similarity">
    <text evidence="3">Belongs to the complex I NDUFB11 subunit family.</text>
</comment>
<dbReference type="InterPro" id="IPR019329">
    <property type="entry name" value="NADH_UbQ_OxRdtase_ESSS_su"/>
</dbReference>
<comment type="function">
    <text evidence="1">Accessory subunit of the mitochondrial membrane respiratory chain NADH dehydrogenase (Complex I), that is believed not to be involved in catalysis. Complex I functions in the transfer of electrons from NADH to the respiratory chain. The immediate electron acceptor for the enzyme is believed to be ubiquinone.</text>
</comment>
<accession>A0A8C5MUY3</accession>
<evidence type="ECO:0000256" key="1">
    <source>
        <dbReference type="ARBA" id="ARBA00003195"/>
    </source>
</evidence>
<evidence type="ECO:0000256" key="10">
    <source>
        <dbReference type="ARBA" id="ARBA00022982"/>
    </source>
</evidence>
<evidence type="ECO:0000256" key="14">
    <source>
        <dbReference type="ARBA" id="ARBA00030753"/>
    </source>
</evidence>
<keyword evidence="19" id="KW-1185">Reference proteome</keyword>
<evidence type="ECO:0000256" key="13">
    <source>
        <dbReference type="ARBA" id="ARBA00023136"/>
    </source>
</evidence>
<dbReference type="GeneTree" id="ENSGT00390000003022"/>
<evidence type="ECO:0000256" key="11">
    <source>
        <dbReference type="ARBA" id="ARBA00022989"/>
    </source>
</evidence>
<keyword evidence="7 17" id="KW-0812">Transmembrane</keyword>
<keyword evidence="5" id="KW-0813">Transport</keyword>
<sequence>ARGGQLAMYPGTQCVSLLLSALSGVTPRRHKSSAQRQRIHKNDINESIESVRRRKETVQRAEPPLSYICLLQNADWHGFSTDPHVDKWNMRMVFFCGISMSLVLGSVFLHYLPDHGMRQWARREAERQLKRKEALGLALIDHNYYDPDKLVLPPQDD</sequence>
<organism evidence="18 19">
    <name type="scientific">Leptobrachium leishanense</name>
    <name type="common">Leishan spiny toad</name>
    <dbReference type="NCBI Taxonomy" id="445787"/>
    <lineage>
        <taxon>Eukaryota</taxon>
        <taxon>Metazoa</taxon>
        <taxon>Chordata</taxon>
        <taxon>Craniata</taxon>
        <taxon>Vertebrata</taxon>
        <taxon>Euteleostomi</taxon>
        <taxon>Amphibia</taxon>
        <taxon>Batrachia</taxon>
        <taxon>Anura</taxon>
        <taxon>Pelobatoidea</taxon>
        <taxon>Megophryidae</taxon>
        <taxon>Leptobrachium</taxon>
    </lineage>
</organism>
<keyword evidence="9" id="KW-0809">Transit peptide</keyword>
<evidence type="ECO:0000256" key="15">
    <source>
        <dbReference type="ARBA" id="ARBA00031387"/>
    </source>
</evidence>
<evidence type="ECO:0000256" key="4">
    <source>
        <dbReference type="ARBA" id="ARBA00018632"/>
    </source>
</evidence>
<evidence type="ECO:0000256" key="6">
    <source>
        <dbReference type="ARBA" id="ARBA00022660"/>
    </source>
</evidence>
<keyword evidence="10" id="KW-0249">Electron transport</keyword>
<dbReference type="Pfam" id="PF10183">
    <property type="entry name" value="ESSS"/>
    <property type="match status" value="1"/>
</dbReference>
<evidence type="ECO:0000256" key="3">
    <source>
        <dbReference type="ARBA" id="ARBA00008915"/>
    </source>
</evidence>
<evidence type="ECO:0000256" key="2">
    <source>
        <dbReference type="ARBA" id="ARBA00004434"/>
    </source>
</evidence>
<dbReference type="GO" id="GO:0005743">
    <property type="term" value="C:mitochondrial inner membrane"/>
    <property type="evidence" value="ECO:0007669"/>
    <property type="project" value="UniProtKB-SubCell"/>
</dbReference>
<dbReference type="OrthoDB" id="5917019at2759"/>
<evidence type="ECO:0000256" key="17">
    <source>
        <dbReference type="SAM" id="Phobius"/>
    </source>
</evidence>
<keyword evidence="13 17" id="KW-0472">Membrane</keyword>
<keyword evidence="11 17" id="KW-1133">Transmembrane helix</keyword>
<evidence type="ECO:0000313" key="19">
    <source>
        <dbReference type="Proteomes" id="UP000694569"/>
    </source>
</evidence>
<protein>
    <recommendedName>
        <fullName evidence="4">NADH dehydrogenase [ubiquinone] 1 beta subcomplex subunit 11, mitochondrial</fullName>
    </recommendedName>
    <alternativeName>
        <fullName evidence="15">Complex I-ESSS</fullName>
    </alternativeName>
    <alternativeName>
        <fullName evidence="14">NADH-ubiquinone oxidoreductase ESSS subunit</fullName>
    </alternativeName>
</protein>
<gene>
    <name evidence="18" type="primary">NDUFB11</name>
</gene>
<reference evidence="18" key="1">
    <citation type="submission" date="2025-08" db="UniProtKB">
        <authorList>
            <consortium name="Ensembl"/>
        </authorList>
    </citation>
    <scope>IDENTIFICATION</scope>
</reference>